<dbReference type="NCBIfam" id="TIGR04399">
    <property type="entry name" value="acc_Sec_SLAP"/>
    <property type="match status" value="1"/>
</dbReference>
<proteinExistence type="predicted"/>
<sequence>MGLFDFFKKTDKVGTDSAIDSSNLIEGIEESSEKKLVKTKLSLHPDWKVPQEQKYVFSFLANQLVPLRPNQLSLAAIDIDEDKKTGTWYVRAFFRSSIPHNIELGEIGLLILDKNNKRLAGKIFDFKELGTLPPESCRPWVFVFEKKYIETDELPGEGWKIVFNLNTLKEHTLDLDESWKKQLSIEQQELLAKVVSKLPELGHNEVNITGLQANLHDDKSLSVSIFIRNGNDRAINVEQLPLEIIDANGKKIAKGSFTIDPPLTVKARTTKPWTFVFPPELVDAEGADLSRWKAVVPQ</sequence>
<accession>A0A840PT57</accession>
<dbReference type="NCBIfam" id="TIGR04398">
    <property type="entry name" value="SLAP_DUP"/>
    <property type="match status" value="2"/>
</dbReference>
<keyword evidence="2" id="KW-1185">Reference proteome</keyword>
<comment type="caution">
    <text evidence="1">The sequence shown here is derived from an EMBL/GenBank/DDBJ whole genome shotgun (WGS) entry which is preliminary data.</text>
</comment>
<dbReference type="Proteomes" id="UP000557217">
    <property type="component" value="Unassembled WGS sequence"/>
</dbReference>
<protein>
    <submittedName>
        <fullName evidence="1">Accessory Sec system S-layer assembly protein</fullName>
    </submittedName>
</protein>
<organism evidence="1 2">
    <name type="scientific">Ureibacillus thermosphaericus</name>
    <dbReference type="NCBI Taxonomy" id="51173"/>
    <lineage>
        <taxon>Bacteria</taxon>
        <taxon>Bacillati</taxon>
        <taxon>Bacillota</taxon>
        <taxon>Bacilli</taxon>
        <taxon>Bacillales</taxon>
        <taxon>Caryophanaceae</taxon>
        <taxon>Ureibacillus</taxon>
    </lineage>
</organism>
<dbReference type="RefSeq" id="WP_168412339.1">
    <property type="nucleotide sequence ID" value="NZ_JAAXPW010000015.1"/>
</dbReference>
<evidence type="ECO:0000313" key="2">
    <source>
        <dbReference type="Proteomes" id="UP000557217"/>
    </source>
</evidence>
<evidence type="ECO:0000313" key="1">
    <source>
        <dbReference type="EMBL" id="MBB5149057.1"/>
    </source>
</evidence>
<dbReference type="AlphaFoldDB" id="A0A840PT57"/>
<dbReference type="EMBL" id="JACHGZ010000014">
    <property type="protein sequence ID" value="MBB5149057.1"/>
    <property type="molecule type" value="Genomic_DNA"/>
</dbReference>
<dbReference type="InterPro" id="IPR030911">
    <property type="entry name" value="Sec_acc_SLAP"/>
</dbReference>
<name>A0A840PT57_URETH</name>
<reference evidence="1 2" key="1">
    <citation type="submission" date="2020-08" db="EMBL/GenBank/DDBJ databases">
        <title>Genomic Encyclopedia of Type Strains, Phase IV (KMG-IV): sequencing the most valuable type-strain genomes for metagenomic binning, comparative biology and taxonomic classification.</title>
        <authorList>
            <person name="Goeker M."/>
        </authorList>
    </citation>
    <scope>NUCLEOTIDE SEQUENCE [LARGE SCALE GENOMIC DNA]</scope>
    <source>
        <strain evidence="1 2">DSM 10633</strain>
    </source>
</reference>
<gene>
    <name evidence="1" type="ORF">HNR36_001444</name>
</gene>
<dbReference type="InterPro" id="IPR030910">
    <property type="entry name" value="SLAP_dom"/>
</dbReference>